<protein>
    <submittedName>
        <fullName evidence="3">Ca-activated chloride channel family protein</fullName>
    </submittedName>
</protein>
<dbReference type="Pfam" id="PF00092">
    <property type="entry name" value="VWA"/>
    <property type="match status" value="1"/>
</dbReference>
<proteinExistence type="predicted"/>
<evidence type="ECO:0000313" key="3">
    <source>
        <dbReference type="EMBL" id="SFD52537.1"/>
    </source>
</evidence>
<gene>
    <name evidence="3" type="ORF">SAMN02745724_04757</name>
</gene>
<dbReference type="InterPro" id="IPR036465">
    <property type="entry name" value="vWFA_dom_sf"/>
</dbReference>
<dbReference type="EMBL" id="FOLO01000065">
    <property type="protein sequence ID" value="SFD52537.1"/>
    <property type="molecule type" value="Genomic_DNA"/>
</dbReference>
<dbReference type="SMART" id="SM00327">
    <property type="entry name" value="VWA"/>
    <property type="match status" value="1"/>
</dbReference>
<dbReference type="Gene3D" id="3.40.50.410">
    <property type="entry name" value="von Willebrand factor, type A domain"/>
    <property type="match status" value="1"/>
</dbReference>
<dbReference type="InterPro" id="IPR002035">
    <property type="entry name" value="VWF_A"/>
</dbReference>
<dbReference type="SUPFAM" id="SSF53300">
    <property type="entry name" value="vWA-like"/>
    <property type="match status" value="1"/>
</dbReference>
<keyword evidence="1" id="KW-0472">Membrane</keyword>
<feature type="transmembrane region" description="Helical" evidence="1">
    <location>
        <begin position="302"/>
        <end position="323"/>
    </location>
</feature>
<feature type="domain" description="VWFA" evidence="2">
    <location>
        <begin position="87"/>
        <end position="283"/>
    </location>
</feature>
<dbReference type="CDD" id="cd01467">
    <property type="entry name" value="vWA_BatA_type"/>
    <property type="match status" value="1"/>
</dbReference>
<keyword evidence="1" id="KW-1133">Transmembrane helix</keyword>
<dbReference type="RefSeq" id="WP_091990688.1">
    <property type="nucleotide sequence ID" value="NZ_FOLO01000065.1"/>
</dbReference>
<evidence type="ECO:0000313" key="4">
    <source>
        <dbReference type="Proteomes" id="UP000198862"/>
    </source>
</evidence>
<dbReference type="InterPro" id="IPR033881">
    <property type="entry name" value="vWA_BatA_type"/>
</dbReference>
<sequence length="335" mass="37395">MFELTWPWVFLALPLPYLLKKFNKRASNIPTLKIPSFEHNPLLTSHNQQKSHKVSVLHWLFWISLCCALSNPKWLGEPISLPNEGRDIMLAVDLSGSMREQDMEYKGQYVDRLTMVKAVLKNFIEQRQGDRLGLILFADTAFLQTPLTRDLNTVSQMLEESQIGLVGKATAIGDALGLSVKRFAQKKDSNRILVLLTDGQNTAGNLTPEEALLLAREEGIKVYTVGVAGDGRSNSGFGLFGMNAFSSGSSLDEKLLKDIAQETGGLYFRAKNVAGLQKIYQELDTLEPIASDVQTFRPQTALFYYPLLVALFFILIGAIKPWFNQKVPKLNEGQA</sequence>
<evidence type="ECO:0000259" key="2">
    <source>
        <dbReference type="PROSITE" id="PS50234"/>
    </source>
</evidence>
<dbReference type="STRING" id="1123010.SAMN02745724_04757"/>
<dbReference type="InterPro" id="IPR050768">
    <property type="entry name" value="UPF0353/GerABKA_families"/>
</dbReference>
<organism evidence="3 4">
    <name type="scientific">Pseudoalteromonas denitrificans DSM 6059</name>
    <dbReference type="NCBI Taxonomy" id="1123010"/>
    <lineage>
        <taxon>Bacteria</taxon>
        <taxon>Pseudomonadati</taxon>
        <taxon>Pseudomonadota</taxon>
        <taxon>Gammaproteobacteria</taxon>
        <taxon>Alteromonadales</taxon>
        <taxon>Pseudoalteromonadaceae</taxon>
        <taxon>Pseudoalteromonas</taxon>
    </lineage>
</organism>
<dbReference type="PANTHER" id="PTHR22550:SF18">
    <property type="entry name" value="VWFA DOMAIN-CONTAINING PROTEIN"/>
    <property type="match status" value="1"/>
</dbReference>
<keyword evidence="1" id="KW-0812">Transmembrane</keyword>
<reference evidence="3 4" key="1">
    <citation type="submission" date="2016-10" db="EMBL/GenBank/DDBJ databases">
        <authorList>
            <person name="de Groot N.N."/>
        </authorList>
    </citation>
    <scope>NUCLEOTIDE SEQUENCE [LARGE SCALE GENOMIC DNA]</scope>
    <source>
        <strain evidence="3 4">DSM 6059</strain>
    </source>
</reference>
<evidence type="ECO:0000256" key="1">
    <source>
        <dbReference type="SAM" id="Phobius"/>
    </source>
</evidence>
<dbReference type="PANTHER" id="PTHR22550">
    <property type="entry name" value="SPORE GERMINATION PROTEIN"/>
    <property type="match status" value="1"/>
</dbReference>
<dbReference type="Proteomes" id="UP000198862">
    <property type="component" value="Unassembled WGS sequence"/>
</dbReference>
<keyword evidence="4" id="KW-1185">Reference proteome</keyword>
<dbReference type="OrthoDB" id="6206554at2"/>
<dbReference type="PROSITE" id="PS50234">
    <property type="entry name" value="VWFA"/>
    <property type="match status" value="1"/>
</dbReference>
<accession>A0A1I1T1I0</accession>
<dbReference type="AlphaFoldDB" id="A0A1I1T1I0"/>
<name>A0A1I1T1I0_9GAMM</name>